<organism evidence="2 3">
    <name type="scientific">Punica granatum</name>
    <name type="common">Pomegranate</name>
    <dbReference type="NCBI Taxonomy" id="22663"/>
    <lineage>
        <taxon>Eukaryota</taxon>
        <taxon>Viridiplantae</taxon>
        <taxon>Streptophyta</taxon>
        <taxon>Embryophyta</taxon>
        <taxon>Tracheophyta</taxon>
        <taxon>Spermatophyta</taxon>
        <taxon>Magnoliopsida</taxon>
        <taxon>eudicotyledons</taxon>
        <taxon>Gunneridae</taxon>
        <taxon>Pentapetalae</taxon>
        <taxon>rosids</taxon>
        <taxon>malvids</taxon>
        <taxon>Myrtales</taxon>
        <taxon>Lythraceae</taxon>
        <taxon>Punica</taxon>
    </lineage>
</organism>
<feature type="region of interest" description="Disordered" evidence="1">
    <location>
        <begin position="132"/>
        <end position="174"/>
    </location>
</feature>
<protein>
    <submittedName>
        <fullName evidence="2">Uncharacterized protein</fullName>
    </submittedName>
</protein>
<dbReference type="AlphaFoldDB" id="A0A2I0L0G9"/>
<dbReference type="Proteomes" id="UP000233551">
    <property type="component" value="Unassembled WGS sequence"/>
</dbReference>
<accession>A0A2I0L0G9</accession>
<comment type="caution">
    <text evidence="2">The sequence shown here is derived from an EMBL/GenBank/DDBJ whole genome shotgun (WGS) entry which is preliminary data.</text>
</comment>
<name>A0A2I0L0G9_PUNGR</name>
<sequence>MARVVIYTISMDYSIDVKKYQSEPLSFSIIFVKRRRTIATAAPTRRLLADNQTSNDFVQDDGGSHGKQSFGYLLQSQKESCPIEMSNEADVDGGGVEKFFLYLPFNPQTSPSFVRLSNPPIDLTPVGSRLQSEKRQWDQKETSKIRRGASRWSTRTRRTRRKKNQSKRVRAVGASFSASGKNFRSSSGDDGGVEKLVVFGPIKGKYSGM</sequence>
<evidence type="ECO:0000313" key="2">
    <source>
        <dbReference type="EMBL" id="PKI74192.1"/>
    </source>
</evidence>
<evidence type="ECO:0000256" key="1">
    <source>
        <dbReference type="SAM" id="MobiDB-lite"/>
    </source>
</evidence>
<reference evidence="2 3" key="1">
    <citation type="submission" date="2017-11" db="EMBL/GenBank/DDBJ databases">
        <title>De-novo sequencing of pomegranate (Punica granatum L.) genome.</title>
        <authorList>
            <person name="Akparov Z."/>
            <person name="Amiraslanov A."/>
            <person name="Hajiyeva S."/>
            <person name="Abbasov M."/>
            <person name="Kaur K."/>
            <person name="Hamwieh A."/>
            <person name="Solovyev V."/>
            <person name="Salamov A."/>
            <person name="Braich B."/>
            <person name="Kosarev P."/>
            <person name="Mahmoud A."/>
            <person name="Hajiyev E."/>
            <person name="Babayeva S."/>
            <person name="Izzatullayeva V."/>
            <person name="Mammadov A."/>
            <person name="Mammadov A."/>
            <person name="Sharifova S."/>
            <person name="Ojaghi J."/>
            <person name="Eynullazada K."/>
            <person name="Bayramov B."/>
            <person name="Abdulazimova A."/>
            <person name="Shahmuradov I."/>
        </authorList>
    </citation>
    <scope>NUCLEOTIDE SEQUENCE [LARGE SCALE GENOMIC DNA]</scope>
    <source>
        <strain evidence="3">cv. AG2017</strain>
        <tissue evidence="2">Leaf</tissue>
    </source>
</reference>
<feature type="compositionally biased region" description="Basic residues" evidence="1">
    <location>
        <begin position="145"/>
        <end position="170"/>
    </location>
</feature>
<gene>
    <name evidence="2" type="ORF">CRG98_005430</name>
</gene>
<dbReference type="EMBL" id="PGOL01000222">
    <property type="protein sequence ID" value="PKI74192.1"/>
    <property type="molecule type" value="Genomic_DNA"/>
</dbReference>
<evidence type="ECO:0000313" key="3">
    <source>
        <dbReference type="Proteomes" id="UP000233551"/>
    </source>
</evidence>
<feature type="compositionally biased region" description="Basic and acidic residues" evidence="1">
    <location>
        <begin position="132"/>
        <end position="144"/>
    </location>
</feature>
<keyword evidence="3" id="KW-1185">Reference proteome</keyword>
<proteinExistence type="predicted"/>